<dbReference type="Pfam" id="PF14279">
    <property type="entry name" value="HNH_5"/>
    <property type="match status" value="1"/>
</dbReference>
<reference evidence="2 3" key="1">
    <citation type="submission" date="2016-10" db="EMBL/GenBank/DDBJ databases">
        <title>Evaluation of Human, Veterinary and Environmental Mycobacterium chelonae Isolates by Core Genome Phylogenomic Analysis, Targeted Gene Comparison, and Anti-microbial Susceptibility Patterns: A Tale of Mistaken Identities.</title>
        <authorList>
            <person name="Fogelson S.B."/>
            <person name="Camus A.C."/>
            <person name="Lorenz W."/>
            <person name="Vasireddy R."/>
            <person name="Vasireddy S."/>
            <person name="Smith T."/>
            <person name="Brown-Elliott B.A."/>
            <person name="Wallace R.J.Jr."/>
            <person name="Hasan N.A."/>
            <person name="Reischl U."/>
            <person name="Sanchez S."/>
        </authorList>
    </citation>
    <scope>NUCLEOTIDE SEQUENCE [LARGE SCALE GENOMIC DNA]</scope>
    <source>
        <strain evidence="2 3">15515</strain>
    </source>
</reference>
<sequence length="155" mass="17468">MTMIVPAPAVRVFNADYSFLDTVRWQDAVGMLLRDVAYALEAHVPPRIVRSPNTEVEVPKSLLLARYAPVPYRRDPELASRAEILRRDNYLCQYFGCGERATTIDHVFPRSRGGAPSSWTNQVGACEPCNGRKADRTPEEAGMKLIREPFRPAHI</sequence>
<evidence type="ECO:0000259" key="1">
    <source>
        <dbReference type="SMART" id="SM00507"/>
    </source>
</evidence>
<dbReference type="InterPro" id="IPR052892">
    <property type="entry name" value="NA-targeting_endonuclease"/>
</dbReference>
<dbReference type="GO" id="GO:0004519">
    <property type="term" value="F:endonuclease activity"/>
    <property type="evidence" value="ECO:0007669"/>
    <property type="project" value="UniProtKB-KW"/>
</dbReference>
<evidence type="ECO:0000313" key="2">
    <source>
        <dbReference type="EMBL" id="OHU47371.1"/>
    </source>
</evidence>
<feature type="domain" description="HNH nuclease" evidence="1">
    <location>
        <begin position="79"/>
        <end position="131"/>
    </location>
</feature>
<evidence type="ECO:0000313" key="3">
    <source>
        <dbReference type="Proteomes" id="UP000180043"/>
    </source>
</evidence>
<dbReference type="PANTHER" id="PTHR33877">
    <property type="entry name" value="SLL1193 PROTEIN"/>
    <property type="match status" value="1"/>
</dbReference>
<dbReference type="RefSeq" id="WP_070947990.1">
    <property type="nucleotide sequence ID" value="NZ_MLIQ01000042.1"/>
</dbReference>
<dbReference type="Proteomes" id="UP000180043">
    <property type="component" value="Unassembled WGS sequence"/>
</dbReference>
<keyword evidence="2" id="KW-0540">Nuclease</keyword>
<name>A0A1S1LGG3_MYCCH</name>
<keyword evidence="2" id="KW-0378">Hydrolase</keyword>
<dbReference type="InterPro" id="IPR003615">
    <property type="entry name" value="HNH_nuc"/>
</dbReference>
<dbReference type="PANTHER" id="PTHR33877:SF2">
    <property type="entry name" value="OS07G0170200 PROTEIN"/>
    <property type="match status" value="1"/>
</dbReference>
<protein>
    <submittedName>
        <fullName evidence="2">HNH endonuclease</fullName>
    </submittedName>
</protein>
<accession>A0A1S1LGG3</accession>
<dbReference type="EMBL" id="MLIQ01000042">
    <property type="protein sequence ID" value="OHU47371.1"/>
    <property type="molecule type" value="Genomic_DNA"/>
</dbReference>
<dbReference type="Gene3D" id="1.10.30.50">
    <property type="match status" value="1"/>
</dbReference>
<comment type="caution">
    <text evidence="2">The sequence shown here is derived from an EMBL/GenBank/DDBJ whole genome shotgun (WGS) entry which is preliminary data.</text>
</comment>
<dbReference type="SMART" id="SM00507">
    <property type="entry name" value="HNHc"/>
    <property type="match status" value="1"/>
</dbReference>
<dbReference type="InterPro" id="IPR029471">
    <property type="entry name" value="HNH_5"/>
</dbReference>
<dbReference type="AlphaFoldDB" id="A0A1S1LGG3"/>
<proteinExistence type="predicted"/>
<keyword evidence="2" id="KW-0255">Endonuclease</keyword>
<gene>
    <name evidence="2" type="ORF">BKG82_27505</name>
</gene>
<organism evidence="2 3">
    <name type="scientific">Mycobacteroides chelonae</name>
    <name type="common">Mycobacterium chelonae</name>
    <dbReference type="NCBI Taxonomy" id="1774"/>
    <lineage>
        <taxon>Bacteria</taxon>
        <taxon>Bacillati</taxon>
        <taxon>Actinomycetota</taxon>
        <taxon>Actinomycetes</taxon>
        <taxon>Mycobacteriales</taxon>
        <taxon>Mycobacteriaceae</taxon>
        <taxon>Mycobacteroides</taxon>
    </lineage>
</organism>